<dbReference type="AlphaFoldDB" id="A0A6L5R5L4"/>
<evidence type="ECO:0000313" key="10">
    <source>
        <dbReference type="Proteomes" id="UP000476511"/>
    </source>
</evidence>
<protein>
    <submittedName>
        <fullName evidence="9">Trimeric intracellular cation channel family protein</fullName>
    </submittedName>
</protein>
<feature type="transmembrane region" description="Helical" evidence="7">
    <location>
        <begin position="195"/>
        <end position="216"/>
    </location>
</feature>
<evidence type="ECO:0000256" key="3">
    <source>
        <dbReference type="ARBA" id="ARBA00022475"/>
    </source>
</evidence>
<feature type="transmembrane region" description="Helical" evidence="7">
    <location>
        <begin position="76"/>
        <end position="96"/>
    </location>
</feature>
<evidence type="ECO:0000313" key="9">
    <source>
        <dbReference type="EMBL" id="MRX45381.1"/>
    </source>
</evidence>
<feature type="transmembrane region" description="Helical" evidence="7">
    <location>
        <begin position="108"/>
        <end position="132"/>
    </location>
</feature>
<evidence type="ECO:0000259" key="8">
    <source>
        <dbReference type="Pfam" id="PF03458"/>
    </source>
</evidence>
<dbReference type="EMBL" id="WKJD01000021">
    <property type="protein sequence ID" value="MRX45381.1"/>
    <property type="molecule type" value="Genomic_DNA"/>
</dbReference>
<keyword evidence="4 7" id="KW-0812">Transmembrane</keyword>
<keyword evidence="10" id="KW-1185">Reference proteome</keyword>
<dbReference type="Pfam" id="PF03458">
    <property type="entry name" value="Gly_transporter"/>
    <property type="match status" value="2"/>
</dbReference>
<feature type="transmembrane region" description="Helical" evidence="7">
    <location>
        <begin position="170"/>
        <end position="189"/>
    </location>
</feature>
<gene>
    <name evidence="9" type="ORF">GJR97_16850</name>
</gene>
<feature type="domain" description="Glycine transporter" evidence="8">
    <location>
        <begin position="113"/>
        <end position="186"/>
    </location>
</feature>
<comment type="similarity">
    <text evidence="2">Belongs to the UPF0126 family.</text>
</comment>
<keyword evidence="3" id="KW-1003">Cell membrane</keyword>
<evidence type="ECO:0000256" key="1">
    <source>
        <dbReference type="ARBA" id="ARBA00004651"/>
    </source>
</evidence>
<keyword evidence="5 7" id="KW-1133">Transmembrane helix</keyword>
<dbReference type="RefSeq" id="WP_154347914.1">
    <property type="nucleotide sequence ID" value="NZ_WKJD01000021.1"/>
</dbReference>
<dbReference type="Proteomes" id="UP000476511">
    <property type="component" value="Unassembled WGS sequence"/>
</dbReference>
<sequence length="242" mass="24925">MSGVLAVAADDPLTSVMAVIQVVLEYVGTMAFAISGAVAAGRKRMDLVGVVVLACLVAVGGGTLRDVLLGNFPVFWVRNPTYLLVAALTALAVIPLTRTRALDVLQRLHIVQVSDAAGMAVFVVTGTNVALAAGANEISAAIIGVISGVGGGIVRDILANEVPDVLRGGQFYATAALIGAGVYVALLALDADPLIVFWIPIAIILLIRLASLRFGWGVPTFAYEDRGGRPPDADDAPAGGRR</sequence>
<dbReference type="InterPro" id="IPR005115">
    <property type="entry name" value="Gly_transporter"/>
</dbReference>
<evidence type="ECO:0000256" key="4">
    <source>
        <dbReference type="ARBA" id="ARBA00022692"/>
    </source>
</evidence>
<dbReference type="PANTHER" id="PTHR30506">
    <property type="entry name" value="INNER MEMBRANE PROTEIN"/>
    <property type="match status" value="1"/>
</dbReference>
<feature type="domain" description="Glycine transporter" evidence="8">
    <location>
        <begin position="23"/>
        <end position="95"/>
    </location>
</feature>
<comment type="caution">
    <text evidence="9">The sequence shown here is derived from an EMBL/GenBank/DDBJ whole genome shotgun (WGS) entry which is preliminary data.</text>
</comment>
<evidence type="ECO:0000256" key="5">
    <source>
        <dbReference type="ARBA" id="ARBA00022989"/>
    </source>
</evidence>
<feature type="transmembrane region" description="Helical" evidence="7">
    <location>
        <begin position="138"/>
        <end position="158"/>
    </location>
</feature>
<keyword evidence="6 7" id="KW-0472">Membrane</keyword>
<feature type="transmembrane region" description="Helical" evidence="7">
    <location>
        <begin position="47"/>
        <end position="64"/>
    </location>
</feature>
<reference evidence="9 10" key="1">
    <citation type="submission" date="2019-11" db="EMBL/GenBank/DDBJ databases">
        <title>Agromyces kandeliae sp. nov., isolated from mangrove soil.</title>
        <authorList>
            <person name="Wang R."/>
        </authorList>
    </citation>
    <scope>NUCLEOTIDE SEQUENCE [LARGE SCALE GENOMIC DNA]</scope>
    <source>
        <strain evidence="9 10">Q22</strain>
    </source>
</reference>
<proteinExistence type="inferred from homology"/>
<organism evidence="9 10">
    <name type="scientific">Agromyces kandeliae</name>
    <dbReference type="NCBI Taxonomy" id="2666141"/>
    <lineage>
        <taxon>Bacteria</taxon>
        <taxon>Bacillati</taxon>
        <taxon>Actinomycetota</taxon>
        <taxon>Actinomycetes</taxon>
        <taxon>Micrococcales</taxon>
        <taxon>Microbacteriaceae</taxon>
        <taxon>Agromyces</taxon>
    </lineage>
</organism>
<accession>A0A6L5R5L4</accession>
<feature type="transmembrane region" description="Helical" evidence="7">
    <location>
        <begin position="20"/>
        <end position="40"/>
    </location>
</feature>
<dbReference type="PANTHER" id="PTHR30506:SF3">
    <property type="entry name" value="UPF0126 INNER MEMBRANE PROTEIN YADS-RELATED"/>
    <property type="match status" value="1"/>
</dbReference>
<evidence type="ECO:0000256" key="6">
    <source>
        <dbReference type="ARBA" id="ARBA00023136"/>
    </source>
</evidence>
<evidence type="ECO:0000256" key="2">
    <source>
        <dbReference type="ARBA" id="ARBA00008193"/>
    </source>
</evidence>
<name>A0A6L5R5L4_9MICO</name>
<comment type="subcellular location">
    <subcellularLocation>
        <location evidence="1">Cell membrane</location>
        <topology evidence="1">Multi-pass membrane protein</topology>
    </subcellularLocation>
</comment>
<evidence type="ECO:0000256" key="7">
    <source>
        <dbReference type="SAM" id="Phobius"/>
    </source>
</evidence>
<dbReference type="GO" id="GO:0005886">
    <property type="term" value="C:plasma membrane"/>
    <property type="evidence" value="ECO:0007669"/>
    <property type="project" value="UniProtKB-SubCell"/>
</dbReference>